<keyword evidence="3" id="KW-0378">Hydrolase</keyword>
<evidence type="ECO:0000313" key="4">
    <source>
        <dbReference type="Proteomes" id="UP000638732"/>
    </source>
</evidence>
<keyword evidence="1" id="KW-0732">Signal</keyword>
<evidence type="ECO:0000256" key="1">
    <source>
        <dbReference type="SAM" id="SignalP"/>
    </source>
</evidence>
<sequence length="322" mass="37218">MIKKPSLIFLSLLFFFSVSHAQSDGFSYRWQNVNGINIFYRTAGDPHKPVIVLLHGFPSSSIMYQGLMELLKKEYFLIAPDYPAHGYSDAPPTTGYAFTFDNISNTIDDLLNYLNIHRYSLYMQDYGAPVGFRLAIKHPERISALIIQNGNAYIEGFPEAQNPDGELQKYWRDKNTQYERGWIDYYRKASLISPEQRKLKSNVNPDRRNMDAEIMLKPGRLELFMQLWFDYANNVKSYSKWHAYLKKYQPPVLITWGKNDTYFTVPGALAYLKDVPKAEVHLLNGGHWAATEDDTVEIAELINSFFIRDVLHNDTTAALCNR</sequence>
<dbReference type="Proteomes" id="UP000638732">
    <property type="component" value="Unassembled WGS sequence"/>
</dbReference>
<gene>
    <name evidence="3" type="ORF">GSY63_17855</name>
</gene>
<feature type="signal peptide" evidence="1">
    <location>
        <begin position="1"/>
        <end position="21"/>
    </location>
</feature>
<dbReference type="GO" id="GO:0004301">
    <property type="term" value="F:epoxide hydrolase activity"/>
    <property type="evidence" value="ECO:0007669"/>
    <property type="project" value="TreeGrafter"/>
</dbReference>
<dbReference type="AlphaFoldDB" id="A0A965ZK90"/>
<reference evidence="3" key="1">
    <citation type="submission" date="2020-01" db="EMBL/GenBank/DDBJ databases">
        <authorList>
            <person name="Seo Y.L."/>
        </authorList>
    </citation>
    <scope>NUCLEOTIDE SEQUENCE</scope>
    <source>
        <strain evidence="3">R11</strain>
    </source>
</reference>
<dbReference type="InterPro" id="IPR000073">
    <property type="entry name" value="AB_hydrolase_1"/>
</dbReference>
<dbReference type="InterPro" id="IPR051340">
    <property type="entry name" value="Haloalkane_dehalogenase"/>
</dbReference>
<feature type="chain" id="PRO_5038021728" evidence="1">
    <location>
        <begin position="22"/>
        <end position="322"/>
    </location>
</feature>
<keyword evidence="4" id="KW-1185">Reference proteome</keyword>
<comment type="caution">
    <text evidence="3">The sequence shown here is derived from an EMBL/GenBank/DDBJ whole genome shotgun (WGS) entry which is preliminary data.</text>
</comment>
<dbReference type="PANTHER" id="PTHR42977:SF1">
    <property type="entry name" value="BLR6576 PROTEIN"/>
    <property type="match status" value="1"/>
</dbReference>
<dbReference type="InterPro" id="IPR029058">
    <property type="entry name" value="AB_hydrolase_fold"/>
</dbReference>
<dbReference type="PANTHER" id="PTHR42977">
    <property type="entry name" value="HYDROLASE-RELATED"/>
    <property type="match status" value="1"/>
</dbReference>
<dbReference type="Pfam" id="PF00561">
    <property type="entry name" value="Abhydrolase_1"/>
    <property type="match status" value="1"/>
</dbReference>
<proteinExistence type="predicted"/>
<evidence type="ECO:0000259" key="2">
    <source>
        <dbReference type="Pfam" id="PF00561"/>
    </source>
</evidence>
<name>A0A965ZK90_9SPHI</name>
<reference evidence="3" key="2">
    <citation type="submission" date="2020-10" db="EMBL/GenBank/DDBJ databases">
        <title>Mucilaginibacter sp. nov., isolated from soil.</title>
        <authorList>
            <person name="Jeon C.O."/>
        </authorList>
    </citation>
    <scope>NUCLEOTIDE SEQUENCE</scope>
    <source>
        <strain evidence="3">R11</strain>
    </source>
</reference>
<dbReference type="Gene3D" id="3.40.50.1820">
    <property type="entry name" value="alpha/beta hydrolase"/>
    <property type="match status" value="1"/>
</dbReference>
<dbReference type="RefSeq" id="WP_166587206.1">
    <property type="nucleotide sequence ID" value="NZ_WWEO01000044.1"/>
</dbReference>
<dbReference type="SUPFAM" id="SSF53474">
    <property type="entry name" value="alpha/beta-Hydrolases"/>
    <property type="match status" value="1"/>
</dbReference>
<evidence type="ECO:0000313" key="3">
    <source>
        <dbReference type="EMBL" id="NCD71237.1"/>
    </source>
</evidence>
<protein>
    <submittedName>
        <fullName evidence="3">Alpha/beta fold hydrolase</fullName>
    </submittedName>
</protein>
<dbReference type="EMBL" id="WWEO01000044">
    <property type="protein sequence ID" value="NCD71237.1"/>
    <property type="molecule type" value="Genomic_DNA"/>
</dbReference>
<organism evidence="3 4">
    <name type="scientific">Mucilaginibacter agri</name>
    <dbReference type="NCBI Taxonomy" id="2695265"/>
    <lineage>
        <taxon>Bacteria</taxon>
        <taxon>Pseudomonadati</taxon>
        <taxon>Bacteroidota</taxon>
        <taxon>Sphingobacteriia</taxon>
        <taxon>Sphingobacteriales</taxon>
        <taxon>Sphingobacteriaceae</taxon>
        <taxon>Mucilaginibacter</taxon>
    </lineage>
</organism>
<feature type="domain" description="AB hydrolase-1" evidence="2">
    <location>
        <begin position="49"/>
        <end position="291"/>
    </location>
</feature>
<accession>A0A965ZK90</accession>